<dbReference type="Gene3D" id="6.10.140.1960">
    <property type="match status" value="1"/>
</dbReference>
<gene>
    <name evidence="4" type="ORF">A2196_03795</name>
</gene>
<dbReference type="InterPro" id="IPR003251">
    <property type="entry name" value="Rr_diiron-bd_dom"/>
</dbReference>
<comment type="subcellular location">
    <subcellularLocation>
        <location evidence="1">Encapsulin nanocompartment</location>
    </subcellularLocation>
</comment>
<dbReference type="InterPro" id="IPR009078">
    <property type="entry name" value="Ferritin-like_SF"/>
</dbReference>
<dbReference type="STRING" id="1797737.A2196_03795"/>
<dbReference type="EMBL" id="MFCA01000021">
    <property type="protein sequence ID" value="OGE01990.1"/>
    <property type="molecule type" value="Genomic_DNA"/>
</dbReference>
<dbReference type="InterPro" id="IPR051429">
    <property type="entry name" value="Encapsulin_nc"/>
</dbReference>
<dbReference type="GO" id="GO:0016491">
    <property type="term" value="F:oxidoreductase activity"/>
    <property type="evidence" value="ECO:0007669"/>
    <property type="project" value="InterPro"/>
</dbReference>
<dbReference type="GO" id="GO:0046872">
    <property type="term" value="F:metal ion binding"/>
    <property type="evidence" value="ECO:0007669"/>
    <property type="project" value="InterPro"/>
</dbReference>
<sequence>MLSTIPVNLAKVNKAHLDREVLRVGMIAELDAVSLYEQLAAATTNAKIKKVFLDIAKEEKTHVGEFETLLLMLDREQVKENAKGKKEVEELVGE</sequence>
<proteinExistence type="predicted"/>
<dbReference type="Proteomes" id="UP000176751">
    <property type="component" value="Unassembled WGS sequence"/>
</dbReference>
<dbReference type="GO" id="GO:0140737">
    <property type="term" value="C:encapsulin nanocompartment"/>
    <property type="evidence" value="ECO:0007669"/>
    <property type="project" value="UniProtKB-SubCell"/>
</dbReference>
<dbReference type="PANTHER" id="PTHR37165:SF1">
    <property type="entry name" value="TYPE 1 ENCAPSULIN SHELL PROTEIN"/>
    <property type="match status" value="1"/>
</dbReference>
<accession>A0A1F5HD25</accession>
<evidence type="ECO:0000313" key="4">
    <source>
        <dbReference type="EMBL" id="OGE01990.1"/>
    </source>
</evidence>
<evidence type="ECO:0000259" key="3">
    <source>
        <dbReference type="Pfam" id="PF02915"/>
    </source>
</evidence>
<name>A0A1F5HD25_9BACT</name>
<evidence type="ECO:0000256" key="1">
    <source>
        <dbReference type="ARBA" id="ARBA00033738"/>
    </source>
</evidence>
<evidence type="ECO:0000256" key="2">
    <source>
        <dbReference type="ARBA" id="ARBA00033787"/>
    </source>
</evidence>
<evidence type="ECO:0000313" key="5">
    <source>
        <dbReference type="Proteomes" id="UP000176751"/>
    </source>
</evidence>
<comment type="caution">
    <text evidence="4">The sequence shown here is derived from an EMBL/GenBank/DDBJ whole genome shotgun (WGS) entry which is preliminary data.</text>
</comment>
<dbReference type="PANTHER" id="PTHR37165">
    <property type="entry name" value="PEPTIDASE U56 FAMILY"/>
    <property type="match status" value="1"/>
</dbReference>
<feature type="domain" description="Rubrerythrin diiron-binding" evidence="3">
    <location>
        <begin position="20"/>
        <end position="85"/>
    </location>
</feature>
<organism evidence="4 5">
    <name type="scientific">Candidatus Curtissbacteria bacterium RIFOXYA1_FULL_41_14</name>
    <dbReference type="NCBI Taxonomy" id="1797737"/>
    <lineage>
        <taxon>Bacteria</taxon>
        <taxon>Candidatus Curtissiibacteriota</taxon>
    </lineage>
</organism>
<dbReference type="SUPFAM" id="SSF47240">
    <property type="entry name" value="Ferritin-like"/>
    <property type="match status" value="1"/>
</dbReference>
<reference evidence="4 5" key="1">
    <citation type="journal article" date="2016" name="Nat. Commun.">
        <title>Thousands of microbial genomes shed light on interconnected biogeochemical processes in an aquifer system.</title>
        <authorList>
            <person name="Anantharaman K."/>
            <person name="Brown C.T."/>
            <person name="Hug L.A."/>
            <person name="Sharon I."/>
            <person name="Castelle C.J."/>
            <person name="Probst A.J."/>
            <person name="Thomas B.C."/>
            <person name="Singh A."/>
            <person name="Wilkins M.J."/>
            <person name="Karaoz U."/>
            <person name="Brodie E.L."/>
            <person name="Williams K.H."/>
            <person name="Hubbard S.S."/>
            <person name="Banfield J.F."/>
        </authorList>
    </citation>
    <scope>NUCLEOTIDE SEQUENCE [LARGE SCALE GENOMIC DNA]</scope>
</reference>
<dbReference type="AlphaFoldDB" id="A0A1F5HD25"/>
<protein>
    <submittedName>
        <fullName evidence="4">Rubrerythrin</fullName>
    </submittedName>
</protein>
<dbReference type="Pfam" id="PF02915">
    <property type="entry name" value="Rubrerythrin"/>
    <property type="match status" value="1"/>
</dbReference>
<keyword evidence="2" id="KW-1284">Encapsulin nanocompartment</keyword>